<evidence type="ECO:0000256" key="1">
    <source>
        <dbReference type="SAM" id="MobiDB-lite"/>
    </source>
</evidence>
<evidence type="ECO:0000313" key="2">
    <source>
        <dbReference type="EMBL" id="WEK05761.1"/>
    </source>
</evidence>
<accession>A0AAJ5VX98</accession>
<dbReference type="AlphaFoldDB" id="A0AAJ5VX98"/>
<proteinExistence type="predicted"/>
<dbReference type="NCBIfam" id="TIGR01537">
    <property type="entry name" value="portal_HK97"/>
    <property type="match status" value="1"/>
</dbReference>
<dbReference type="EMBL" id="CP119312">
    <property type="protein sequence ID" value="WEK05761.1"/>
    <property type="molecule type" value="Genomic_DNA"/>
</dbReference>
<organism evidence="2 3">
    <name type="scientific">Candidatus Devosia phytovorans</name>
    <dbReference type="NCBI Taxonomy" id="3121372"/>
    <lineage>
        <taxon>Bacteria</taxon>
        <taxon>Pseudomonadati</taxon>
        <taxon>Pseudomonadota</taxon>
        <taxon>Alphaproteobacteria</taxon>
        <taxon>Hyphomicrobiales</taxon>
        <taxon>Devosiaceae</taxon>
        <taxon>Devosia</taxon>
    </lineage>
</organism>
<sequence>MANWLTRTFRALTGKSGEGENRPGPYMLSDGWLSAKGGSILNWWQSGYSLNSYGESGAMVEACVSAYAQTVAMCPGAHWALESNGGRRRVTNSALSRIIKRPNDYESISDFLLNLTDRMYRKGAAYAYAVRNNRGEITELHRMLEGKPLIAEDGSIFYALSGNDIAERRYDLSLPVPARDVLHVRLHTPRHPLAGVSPILAVALDLAMSGAALNQQVRFYLNEARPSFMLETDQQLNAEQTRDLRARWNEQTRGEGAGGTPILAWGLKAKPVTTNANDGRLADLLKLSDQNVALAFRMPLQILGVGGTPFASTEALMASWKATGLGFVLNHIEESIGNLFGLKGMPDEYLEFDTEALLRSSFKEMLEALTAATGKVMTSDEARSKLNLPRKKGGDELYVQMQDIPLSMAGKLREEPVVPPAPTDEQEDELTDDEKEAAAKAFLFAEFREIETQLLLTDRRVGGA</sequence>
<feature type="compositionally biased region" description="Acidic residues" evidence="1">
    <location>
        <begin position="424"/>
        <end position="435"/>
    </location>
</feature>
<dbReference type="Pfam" id="PF04860">
    <property type="entry name" value="Phage_portal"/>
    <property type="match status" value="1"/>
</dbReference>
<dbReference type="InterPro" id="IPR006944">
    <property type="entry name" value="Phage/GTA_portal"/>
</dbReference>
<dbReference type="Proteomes" id="UP001217476">
    <property type="component" value="Chromosome"/>
</dbReference>
<gene>
    <name evidence="2" type="ORF">P0Y65_05760</name>
</gene>
<feature type="region of interest" description="Disordered" evidence="1">
    <location>
        <begin position="409"/>
        <end position="435"/>
    </location>
</feature>
<reference evidence="2" key="1">
    <citation type="submission" date="2023-03" db="EMBL/GenBank/DDBJ databases">
        <title>Andean soil-derived lignocellulolytic bacterial consortium as a source of novel taxa and putative plastic-active enzymes.</title>
        <authorList>
            <person name="Diaz-Garcia L."/>
            <person name="Chuvochina M."/>
            <person name="Feuerriegel G."/>
            <person name="Bunk B."/>
            <person name="Sproer C."/>
            <person name="Streit W.R."/>
            <person name="Rodriguez L.M."/>
            <person name="Overmann J."/>
            <person name="Jimenez D.J."/>
        </authorList>
    </citation>
    <scope>NUCLEOTIDE SEQUENCE</scope>
    <source>
        <strain evidence="2">MAG 4196</strain>
    </source>
</reference>
<evidence type="ECO:0000313" key="3">
    <source>
        <dbReference type="Proteomes" id="UP001217476"/>
    </source>
</evidence>
<protein>
    <submittedName>
        <fullName evidence="2">Phage portal protein</fullName>
    </submittedName>
</protein>
<dbReference type="InterPro" id="IPR006427">
    <property type="entry name" value="Portal_HK97"/>
</dbReference>
<name>A0AAJ5VX98_9HYPH</name>